<name>A0A139WQT5_9CYAN</name>
<gene>
    <name evidence="1" type="ORF">WA1_49665</name>
</gene>
<reference evidence="1 2" key="1">
    <citation type="journal article" date="2013" name="Genome Biol. Evol.">
        <title>Genomes of Stigonematalean cyanobacteria (subsection V) and the evolution of oxygenic photosynthesis from prokaryotes to plastids.</title>
        <authorList>
            <person name="Dagan T."/>
            <person name="Roettger M."/>
            <person name="Stucken K."/>
            <person name="Landan G."/>
            <person name="Koch R."/>
            <person name="Major P."/>
            <person name="Gould S.B."/>
            <person name="Goremykin V.V."/>
            <person name="Rippka R."/>
            <person name="Tandeau de Marsac N."/>
            <person name="Gugger M."/>
            <person name="Lockhart P.J."/>
            <person name="Allen J.F."/>
            <person name="Brune I."/>
            <person name="Maus I."/>
            <person name="Puhler A."/>
            <person name="Martin W.F."/>
        </authorList>
    </citation>
    <scope>NUCLEOTIDE SEQUENCE [LARGE SCALE GENOMIC DNA]</scope>
    <source>
        <strain evidence="1 2">PCC 7110</strain>
    </source>
</reference>
<protein>
    <submittedName>
        <fullName evidence="1">Uncharacterized protein</fullName>
    </submittedName>
</protein>
<evidence type="ECO:0000313" key="1">
    <source>
        <dbReference type="EMBL" id="KYC34805.1"/>
    </source>
</evidence>
<sequence>MKQVLVLEAEHEHCLLVFVGFTKNSECTIFNAELGMIPTSIPPITASITEPTPIGVTILLKAVENLPTKVL</sequence>
<organism evidence="1 2">
    <name type="scientific">Scytonema hofmannii PCC 7110</name>
    <dbReference type="NCBI Taxonomy" id="128403"/>
    <lineage>
        <taxon>Bacteria</taxon>
        <taxon>Bacillati</taxon>
        <taxon>Cyanobacteriota</taxon>
        <taxon>Cyanophyceae</taxon>
        <taxon>Nostocales</taxon>
        <taxon>Scytonemataceae</taxon>
        <taxon>Scytonema</taxon>
    </lineage>
</organism>
<dbReference type="RefSeq" id="WP_017740979.1">
    <property type="nucleotide sequence ID" value="NZ_KQ976355.1"/>
</dbReference>
<dbReference type="Proteomes" id="UP000076925">
    <property type="component" value="Unassembled WGS sequence"/>
</dbReference>
<accession>A0A139WQT5</accession>
<comment type="caution">
    <text evidence="1">The sequence shown here is derived from an EMBL/GenBank/DDBJ whole genome shotgun (WGS) entry which is preliminary data.</text>
</comment>
<dbReference type="AlphaFoldDB" id="A0A139WQT5"/>
<dbReference type="EMBL" id="ANNX02000064">
    <property type="protein sequence ID" value="KYC34805.1"/>
    <property type="molecule type" value="Genomic_DNA"/>
</dbReference>
<keyword evidence="2" id="KW-1185">Reference proteome</keyword>
<proteinExistence type="predicted"/>
<evidence type="ECO:0000313" key="2">
    <source>
        <dbReference type="Proteomes" id="UP000076925"/>
    </source>
</evidence>